<name>A0A921H2T6_9BACT</name>
<dbReference type="Proteomes" id="UP000742098">
    <property type="component" value="Unassembled WGS sequence"/>
</dbReference>
<organism evidence="1 2">
    <name type="scientific">Butyricimonas virosa</name>
    <dbReference type="NCBI Taxonomy" id="544645"/>
    <lineage>
        <taxon>Bacteria</taxon>
        <taxon>Pseudomonadati</taxon>
        <taxon>Bacteroidota</taxon>
        <taxon>Bacteroidia</taxon>
        <taxon>Bacteroidales</taxon>
        <taxon>Odoribacteraceae</taxon>
        <taxon>Butyricimonas</taxon>
    </lineage>
</organism>
<sequence length="69" mass="7691">MSRDRLLKNSWSYSFGGLTKGVPEGLAVTRKDELAVVDVGLAELETGGWVKFSLFLADLFLYLCLHKID</sequence>
<accession>A0A921H2T6</accession>
<evidence type="ECO:0000313" key="1">
    <source>
        <dbReference type="EMBL" id="HJF69675.1"/>
    </source>
</evidence>
<dbReference type="AlphaFoldDB" id="A0A921H2T6"/>
<reference evidence="1" key="2">
    <citation type="submission" date="2021-09" db="EMBL/GenBank/DDBJ databases">
        <authorList>
            <person name="Gilroy R."/>
        </authorList>
    </citation>
    <scope>NUCLEOTIDE SEQUENCE</scope>
    <source>
        <strain evidence="1">6966</strain>
    </source>
</reference>
<evidence type="ECO:0000313" key="2">
    <source>
        <dbReference type="Proteomes" id="UP000742098"/>
    </source>
</evidence>
<dbReference type="EMBL" id="DYVS01000055">
    <property type="protein sequence ID" value="HJF69675.1"/>
    <property type="molecule type" value="Genomic_DNA"/>
</dbReference>
<comment type="caution">
    <text evidence="1">The sequence shown here is derived from an EMBL/GenBank/DDBJ whole genome shotgun (WGS) entry which is preliminary data.</text>
</comment>
<proteinExistence type="predicted"/>
<reference evidence="1" key="1">
    <citation type="journal article" date="2021" name="PeerJ">
        <title>Extensive microbial diversity within the chicken gut microbiome revealed by metagenomics and culture.</title>
        <authorList>
            <person name="Gilroy R."/>
            <person name="Ravi A."/>
            <person name="Getino M."/>
            <person name="Pursley I."/>
            <person name="Horton D.L."/>
            <person name="Alikhan N.F."/>
            <person name="Baker D."/>
            <person name="Gharbi K."/>
            <person name="Hall N."/>
            <person name="Watson M."/>
            <person name="Adriaenssens E.M."/>
            <person name="Foster-Nyarko E."/>
            <person name="Jarju S."/>
            <person name="Secka A."/>
            <person name="Antonio M."/>
            <person name="Oren A."/>
            <person name="Chaudhuri R.R."/>
            <person name="La Ragione R."/>
            <person name="Hildebrand F."/>
            <person name="Pallen M.J."/>
        </authorList>
    </citation>
    <scope>NUCLEOTIDE SEQUENCE</scope>
    <source>
        <strain evidence="1">6966</strain>
    </source>
</reference>
<gene>
    <name evidence="1" type="ORF">K8V05_02850</name>
</gene>
<protein>
    <submittedName>
        <fullName evidence="1">Uncharacterized protein</fullName>
    </submittedName>
</protein>